<feature type="domain" description="Glycosyl transferase family 1" evidence="1">
    <location>
        <begin position="91"/>
        <end position="246"/>
    </location>
</feature>
<dbReference type="Pfam" id="PF00534">
    <property type="entry name" value="Glycos_transf_1"/>
    <property type="match status" value="1"/>
</dbReference>
<dbReference type="InterPro" id="IPR050194">
    <property type="entry name" value="Glycosyltransferase_grp1"/>
</dbReference>
<dbReference type="Pfam" id="PF13439">
    <property type="entry name" value="Glyco_transf_4"/>
    <property type="match status" value="1"/>
</dbReference>
<organism evidence="3 4">
    <name type="scientific">Candidatus Scalindua japonica</name>
    <dbReference type="NCBI Taxonomy" id="1284222"/>
    <lineage>
        <taxon>Bacteria</taxon>
        <taxon>Pseudomonadati</taxon>
        <taxon>Planctomycetota</taxon>
        <taxon>Candidatus Brocadiia</taxon>
        <taxon>Candidatus Brocadiales</taxon>
        <taxon>Candidatus Scalinduaceae</taxon>
        <taxon>Candidatus Scalindua</taxon>
    </lineage>
</organism>
<dbReference type="Gene3D" id="3.40.50.2000">
    <property type="entry name" value="Glycogen Phosphorylase B"/>
    <property type="match status" value="2"/>
</dbReference>
<dbReference type="EMBL" id="BAOS01000010">
    <property type="protein sequence ID" value="GAX60365.1"/>
    <property type="molecule type" value="Genomic_DNA"/>
</dbReference>
<dbReference type="GO" id="GO:0016757">
    <property type="term" value="F:glycosyltransferase activity"/>
    <property type="evidence" value="ECO:0007669"/>
    <property type="project" value="InterPro"/>
</dbReference>
<dbReference type="CDD" id="cd03801">
    <property type="entry name" value="GT4_PimA-like"/>
    <property type="match status" value="1"/>
</dbReference>
<evidence type="ECO:0000259" key="1">
    <source>
        <dbReference type="Pfam" id="PF00534"/>
    </source>
</evidence>
<proteinExistence type="predicted"/>
<dbReference type="PANTHER" id="PTHR45947">
    <property type="entry name" value="SULFOQUINOVOSYL TRANSFERASE SQD2"/>
    <property type="match status" value="1"/>
</dbReference>
<comment type="caution">
    <text evidence="3">The sequence shown here is derived from an EMBL/GenBank/DDBJ whole genome shotgun (WGS) entry which is preliminary data.</text>
</comment>
<gene>
    <name evidence="3" type="ORF">SCALIN_C10_0125</name>
</gene>
<dbReference type="Proteomes" id="UP000218542">
    <property type="component" value="Unassembled WGS sequence"/>
</dbReference>
<accession>A0A286TWY0</accession>
<protein>
    <submittedName>
        <fullName evidence="3">Glycosyl transferase family protein</fullName>
    </submittedName>
</protein>
<dbReference type="AlphaFoldDB" id="A0A286TWY0"/>
<feature type="domain" description="Glycosyltransferase subfamily 4-like N-terminal" evidence="2">
    <location>
        <begin position="4"/>
        <end position="78"/>
    </location>
</feature>
<evidence type="ECO:0000313" key="3">
    <source>
        <dbReference type="EMBL" id="GAX60365.1"/>
    </source>
</evidence>
<evidence type="ECO:0000259" key="2">
    <source>
        <dbReference type="Pfam" id="PF13439"/>
    </source>
</evidence>
<keyword evidence="4" id="KW-1185">Reference proteome</keyword>
<sequence>MKKRFSLPYVISLRGGDVPGFFVQKLRFYHLLTKPVIKSVWKEAEHVIANSYRLYELAKQTEPYKTISVIPNGVDTDKYKPICGKHTEISKIRILTVGRLSVQKGLSNLLKACYILNQNGLQGKFTLDILGDGPSRRMLEKLSRNLHLQNAVCFTGWISRKQISIRYNTADIFVLTSLDEGMSNALLEAMASGLPVVASNLAGDNFLINEENALIVPVNNKESLSNALKQLITDDDLRKKMELNSRATAKRFSWAENARAYDSICQTQ</sequence>
<evidence type="ECO:0000313" key="4">
    <source>
        <dbReference type="Proteomes" id="UP000218542"/>
    </source>
</evidence>
<keyword evidence="3" id="KW-0808">Transferase</keyword>
<dbReference type="PANTHER" id="PTHR45947:SF3">
    <property type="entry name" value="SULFOQUINOVOSYL TRANSFERASE SQD2"/>
    <property type="match status" value="1"/>
</dbReference>
<dbReference type="SUPFAM" id="SSF53756">
    <property type="entry name" value="UDP-Glycosyltransferase/glycogen phosphorylase"/>
    <property type="match status" value="1"/>
</dbReference>
<dbReference type="InterPro" id="IPR028098">
    <property type="entry name" value="Glyco_trans_4-like_N"/>
</dbReference>
<reference evidence="4" key="1">
    <citation type="journal article" date="2017" name="Environ. Microbiol. Rep.">
        <title>Genetic Diversity of Marine Anaerobic Ammonium-Oxidizing Bacteria as Revealed by Genomic and Proteomic Analyses of 'Candidatus Scalindua japonica'.</title>
        <authorList>
            <person name="Oshiki M."/>
            <person name="Mizuto K."/>
            <person name="Kimura Z."/>
            <person name="Kindaichi T."/>
            <person name="Satoh H."/>
            <person name="Okabe S."/>
        </authorList>
    </citation>
    <scope>NUCLEOTIDE SEQUENCE [LARGE SCALE GENOMIC DNA]</scope>
    <source>
        <strain evidence="4">husup-a2</strain>
    </source>
</reference>
<dbReference type="InterPro" id="IPR001296">
    <property type="entry name" value="Glyco_trans_1"/>
</dbReference>
<name>A0A286TWY0_9BACT</name>